<dbReference type="PROSITE" id="PS00521">
    <property type="entry name" value="P5CR"/>
    <property type="match status" value="1"/>
</dbReference>
<evidence type="ECO:0000256" key="7">
    <source>
        <dbReference type="ARBA" id="ARBA00022605"/>
    </source>
</evidence>
<evidence type="ECO:0000256" key="13">
    <source>
        <dbReference type="PIRSR" id="PIRSR000193-1"/>
    </source>
</evidence>
<reference evidence="17 18" key="1">
    <citation type="submission" date="2019-08" db="EMBL/GenBank/DDBJ databases">
        <title>The genome of the soybean aphid Biotype 1, its phylome, world population structure and adaptation to the North American continent.</title>
        <authorList>
            <person name="Giordano R."/>
            <person name="Donthu R.K."/>
            <person name="Hernandez A.G."/>
            <person name="Wright C.L."/>
            <person name="Zimin A.V."/>
        </authorList>
    </citation>
    <scope>NUCLEOTIDE SEQUENCE [LARGE SCALE GENOMIC DNA]</scope>
    <source>
        <tissue evidence="17">Whole aphids</tissue>
    </source>
</reference>
<evidence type="ECO:0000256" key="6">
    <source>
        <dbReference type="ARBA" id="ARBA00022490"/>
    </source>
</evidence>
<dbReference type="NCBIfam" id="TIGR00112">
    <property type="entry name" value="proC"/>
    <property type="match status" value="1"/>
</dbReference>
<comment type="catalytic activity">
    <reaction evidence="12 14">
        <text>L-proline + NADP(+) = (S)-1-pyrroline-5-carboxylate + NADPH + 2 H(+)</text>
        <dbReference type="Rhea" id="RHEA:14109"/>
        <dbReference type="ChEBI" id="CHEBI:15378"/>
        <dbReference type="ChEBI" id="CHEBI:17388"/>
        <dbReference type="ChEBI" id="CHEBI:57783"/>
        <dbReference type="ChEBI" id="CHEBI:58349"/>
        <dbReference type="ChEBI" id="CHEBI:60039"/>
        <dbReference type="EC" id="1.5.1.2"/>
    </reaction>
</comment>
<dbReference type="PANTHER" id="PTHR11645:SF62">
    <property type="entry name" value="PYRROLINE-5-CARBOXYLATE REDUCTASE"/>
    <property type="match status" value="1"/>
</dbReference>
<gene>
    <name evidence="17" type="ORF">AGLY_001436</name>
</gene>
<dbReference type="HAMAP" id="MF_01925">
    <property type="entry name" value="P5C_reductase"/>
    <property type="match status" value="1"/>
</dbReference>
<dbReference type="Gene3D" id="1.10.3730.10">
    <property type="entry name" value="ProC C-terminal domain-like"/>
    <property type="match status" value="1"/>
</dbReference>
<proteinExistence type="inferred from homology"/>
<comment type="pathway">
    <text evidence="2 14">Amino-acid biosynthesis; L-proline biosynthesis; L-proline from L-glutamate 5-semialdehyde: step 1/1.</text>
</comment>
<evidence type="ECO:0000256" key="1">
    <source>
        <dbReference type="ARBA" id="ARBA00004496"/>
    </source>
</evidence>
<evidence type="ECO:0000256" key="11">
    <source>
        <dbReference type="ARBA" id="ARBA00050547"/>
    </source>
</evidence>
<evidence type="ECO:0000256" key="10">
    <source>
        <dbReference type="ARBA" id="ARBA00023002"/>
    </source>
</evidence>
<dbReference type="GO" id="GO:0055129">
    <property type="term" value="P:L-proline biosynthetic process"/>
    <property type="evidence" value="ECO:0007669"/>
    <property type="project" value="UniProtKB-UniPathway"/>
</dbReference>
<dbReference type="PIRSF" id="PIRSF000193">
    <property type="entry name" value="Pyrrol-5-carb_rd"/>
    <property type="match status" value="1"/>
</dbReference>
<protein>
    <recommendedName>
        <fullName evidence="5 14">Pyrroline-5-carboxylate reductase</fullName>
        <ecNumber evidence="4 14">1.5.1.2</ecNumber>
    </recommendedName>
</protein>
<dbReference type="OrthoDB" id="10263291at2759"/>
<evidence type="ECO:0000256" key="3">
    <source>
        <dbReference type="ARBA" id="ARBA00005525"/>
    </source>
</evidence>
<dbReference type="InterPro" id="IPR053790">
    <property type="entry name" value="P5CR-like_CS"/>
</dbReference>
<keyword evidence="10 14" id="KW-0560">Oxidoreductase</keyword>
<dbReference type="Gene3D" id="3.40.50.720">
    <property type="entry name" value="NAD(P)-binding Rossmann-like Domain"/>
    <property type="match status" value="1"/>
</dbReference>
<dbReference type="SUPFAM" id="SSF48179">
    <property type="entry name" value="6-phosphogluconate dehydrogenase C-terminal domain-like"/>
    <property type="match status" value="1"/>
</dbReference>
<dbReference type="FunFam" id="1.10.3730.10:FF:000001">
    <property type="entry name" value="Pyrroline-5-carboxylate reductase"/>
    <property type="match status" value="1"/>
</dbReference>
<evidence type="ECO:0000259" key="15">
    <source>
        <dbReference type="Pfam" id="PF03807"/>
    </source>
</evidence>
<dbReference type="Pfam" id="PF03807">
    <property type="entry name" value="F420_oxidored"/>
    <property type="match status" value="1"/>
</dbReference>
<dbReference type="InterPro" id="IPR036291">
    <property type="entry name" value="NAD(P)-bd_dom_sf"/>
</dbReference>
<evidence type="ECO:0000259" key="16">
    <source>
        <dbReference type="Pfam" id="PF14748"/>
    </source>
</evidence>
<organism evidence="17 18">
    <name type="scientific">Aphis glycines</name>
    <name type="common">Soybean aphid</name>
    <dbReference type="NCBI Taxonomy" id="307491"/>
    <lineage>
        <taxon>Eukaryota</taxon>
        <taxon>Metazoa</taxon>
        <taxon>Ecdysozoa</taxon>
        <taxon>Arthropoda</taxon>
        <taxon>Hexapoda</taxon>
        <taxon>Insecta</taxon>
        <taxon>Pterygota</taxon>
        <taxon>Neoptera</taxon>
        <taxon>Paraneoptera</taxon>
        <taxon>Hemiptera</taxon>
        <taxon>Sternorrhyncha</taxon>
        <taxon>Aphidomorpha</taxon>
        <taxon>Aphidoidea</taxon>
        <taxon>Aphididae</taxon>
        <taxon>Aphidini</taxon>
        <taxon>Aphis</taxon>
        <taxon>Aphis</taxon>
    </lineage>
</organism>
<feature type="domain" description="Pyrroline-5-carboxylate reductase catalytic N-terminal" evidence="15">
    <location>
        <begin position="3"/>
        <end position="110"/>
    </location>
</feature>
<dbReference type="InterPro" id="IPR028939">
    <property type="entry name" value="P5C_Rdtase_cat_N"/>
</dbReference>
<comment type="subcellular location">
    <subcellularLocation>
        <location evidence="1">Cytoplasm</location>
    </subcellularLocation>
</comment>
<dbReference type="PANTHER" id="PTHR11645">
    <property type="entry name" value="PYRROLINE-5-CARBOXYLATE REDUCTASE"/>
    <property type="match status" value="1"/>
</dbReference>
<dbReference type="InterPro" id="IPR008927">
    <property type="entry name" value="6-PGluconate_DH-like_C_sf"/>
</dbReference>
<keyword evidence="7 14" id="KW-0028">Amino-acid biosynthesis</keyword>
<dbReference type="InterPro" id="IPR000304">
    <property type="entry name" value="Pyrroline-COOH_reductase"/>
</dbReference>
<evidence type="ECO:0000256" key="12">
    <source>
        <dbReference type="ARBA" id="ARBA00052690"/>
    </source>
</evidence>
<dbReference type="FunFam" id="3.40.50.720:FF:000190">
    <property type="entry name" value="Pyrroline-5-carboxylate reductase"/>
    <property type="match status" value="1"/>
</dbReference>
<sequence length="282" mass="29656">MLKIGFFGAGKMAQALAKGFLTAGLVKGENITASCAPQDTQCVKAFEVSGARVVRGNSGFGSTVTFDNRSVADNADVLLLAVKPTVVKTVLDQIRPNFSASRHLLLSVAMGVTVNQLEKLLPDGSRVMRVMPNTPALVQCGASVYVPGKQATDEDEKLTAKLLSSVGTAERVQEYLMDPITALSGSGPAYVYVIIEALADGAVRMGMPRDMAYRLASQTVLGAGTMVRDTQEHPGKLKDDVTSPAGSTAAGLCALENGGLRYTIIDALEKATEKCKETSKAL</sequence>
<name>A0A6G0U5M9_APHGL</name>
<feature type="binding site" evidence="13">
    <location>
        <position position="68"/>
    </location>
    <ligand>
        <name>NADPH</name>
        <dbReference type="ChEBI" id="CHEBI:57783"/>
    </ligand>
</feature>
<feature type="domain" description="Pyrroline-5-carboxylate reductase dimerisation" evidence="16">
    <location>
        <begin position="174"/>
        <end position="277"/>
    </location>
</feature>
<dbReference type="AlphaFoldDB" id="A0A6G0U5M9"/>
<evidence type="ECO:0000256" key="8">
    <source>
        <dbReference type="ARBA" id="ARBA00022650"/>
    </source>
</evidence>
<dbReference type="UniPathway" id="UPA00098">
    <property type="reaction ID" value="UER00361"/>
</dbReference>
<evidence type="ECO:0000256" key="9">
    <source>
        <dbReference type="ARBA" id="ARBA00022857"/>
    </source>
</evidence>
<dbReference type="Proteomes" id="UP000475862">
    <property type="component" value="Unassembled WGS sequence"/>
</dbReference>
<accession>A0A6G0U5M9</accession>
<dbReference type="Pfam" id="PF14748">
    <property type="entry name" value="P5CR_dimer"/>
    <property type="match status" value="1"/>
</dbReference>
<evidence type="ECO:0000256" key="5">
    <source>
        <dbReference type="ARBA" id="ARBA00021413"/>
    </source>
</evidence>
<comment type="caution">
    <text evidence="17">The sequence shown here is derived from an EMBL/GenBank/DDBJ whole genome shotgun (WGS) entry which is preliminary data.</text>
</comment>
<keyword evidence="9 13" id="KW-0521">NADP</keyword>
<keyword evidence="8 14" id="KW-0641">Proline biosynthesis</keyword>
<evidence type="ECO:0000256" key="14">
    <source>
        <dbReference type="RuleBase" id="RU003903"/>
    </source>
</evidence>
<evidence type="ECO:0000256" key="2">
    <source>
        <dbReference type="ARBA" id="ARBA00005205"/>
    </source>
</evidence>
<dbReference type="InterPro" id="IPR029036">
    <property type="entry name" value="P5CR_dimer"/>
</dbReference>
<feature type="binding site" evidence="13">
    <location>
        <begin position="81"/>
        <end position="84"/>
    </location>
    <ligand>
        <name>NADP(+)</name>
        <dbReference type="ChEBI" id="CHEBI:58349"/>
    </ligand>
</feature>
<keyword evidence="6" id="KW-0963">Cytoplasm</keyword>
<evidence type="ECO:0000313" key="18">
    <source>
        <dbReference type="Proteomes" id="UP000475862"/>
    </source>
</evidence>
<comment type="catalytic activity">
    <reaction evidence="11">
        <text>L-proline + NAD(+) = (S)-1-pyrroline-5-carboxylate + NADH + 2 H(+)</text>
        <dbReference type="Rhea" id="RHEA:14105"/>
        <dbReference type="ChEBI" id="CHEBI:15378"/>
        <dbReference type="ChEBI" id="CHEBI:17388"/>
        <dbReference type="ChEBI" id="CHEBI:57540"/>
        <dbReference type="ChEBI" id="CHEBI:57945"/>
        <dbReference type="ChEBI" id="CHEBI:60039"/>
        <dbReference type="EC" id="1.5.1.2"/>
    </reaction>
</comment>
<dbReference type="GO" id="GO:0005737">
    <property type="term" value="C:cytoplasm"/>
    <property type="evidence" value="ECO:0007669"/>
    <property type="project" value="UniProtKB-SubCell"/>
</dbReference>
<keyword evidence="18" id="KW-1185">Reference proteome</keyword>
<evidence type="ECO:0000313" key="17">
    <source>
        <dbReference type="EMBL" id="KAE9544257.1"/>
    </source>
</evidence>
<dbReference type="GO" id="GO:0004735">
    <property type="term" value="F:pyrroline-5-carboxylate reductase activity"/>
    <property type="evidence" value="ECO:0007669"/>
    <property type="project" value="UniProtKB-EC"/>
</dbReference>
<dbReference type="SUPFAM" id="SSF51735">
    <property type="entry name" value="NAD(P)-binding Rossmann-fold domains"/>
    <property type="match status" value="1"/>
</dbReference>
<comment type="similarity">
    <text evidence="3 14">Belongs to the pyrroline-5-carboxylate reductase family.</text>
</comment>
<dbReference type="EMBL" id="VYZN01000002">
    <property type="protein sequence ID" value="KAE9544257.1"/>
    <property type="molecule type" value="Genomic_DNA"/>
</dbReference>
<dbReference type="EC" id="1.5.1.2" evidence="4 14"/>
<evidence type="ECO:0000256" key="4">
    <source>
        <dbReference type="ARBA" id="ARBA00012855"/>
    </source>
</evidence>